<proteinExistence type="predicted"/>
<keyword evidence="2" id="KW-1185">Reference proteome</keyword>
<evidence type="ECO:0000313" key="2">
    <source>
        <dbReference type="Proteomes" id="UP001596163"/>
    </source>
</evidence>
<evidence type="ECO:0000313" key="1">
    <source>
        <dbReference type="EMBL" id="MFC5191075.1"/>
    </source>
</evidence>
<accession>A0ABW0BUS5</accession>
<dbReference type="RefSeq" id="WP_377912787.1">
    <property type="nucleotide sequence ID" value="NZ_JBHSKS010000003.1"/>
</dbReference>
<dbReference type="Pfam" id="PF09912">
    <property type="entry name" value="DUF2141"/>
    <property type="match status" value="1"/>
</dbReference>
<protein>
    <submittedName>
        <fullName evidence="1">DUF2141 domain-containing protein</fullName>
    </submittedName>
</protein>
<dbReference type="Proteomes" id="UP001596163">
    <property type="component" value="Unassembled WGS sequence"/>
</dbReference>
<dbReference type="EMBL" id="JBHSKS010000003">
    <property type="protein sequence ID" value="MFC5191075.1"/>
    <property type="molecule type" value="Genomic_DNA"/>
</dbReference>
<dbReference type="InterPro" id="IPR018673">
    <property type="entry name" value="DUF2141"/>
</dbReference>
<name>A0ABW0BUS5_9BACT</name>
<gene>
    <name evidence="1" type="ORF">ACFPIK_04805</name>
</gene>
<comment type="caution">
    <text evidence="1">The sequence shown here is derived from an EMBL/GenBank/DDBJ whole genome shotgun (WGS) entry which is preliminary data.</text>
</comment>
<sequence>MINILLILTLSLAVLTPQTLSNPKLDIQINHAKSDKGMIRVLIFSKETGFPDQPAKALKSLSIQPKNKAGLLSISDLPTGKYAVSVIHDEDNDGKLTTNAVGYPIEKFGFSNNPKVYFSPPSFEKASFELGSEPQRIQIELR</sequence>
<organism evidence="1 2">
    <name type="scientific">Algoriphagus aquatilis</name>
    <dbReference type="NCBI Taxonomy" id="490186"/>
    <lineage>
        <taxon>Bacteria</taxon>
        <taxon>Pseudomonadati</taxon>
        <taxon>Bacteroidota</taxon>
        <taxon>Cytophagia</taxon>
        <taxon>Cytophagales</taxon>
        <taxon>Cyclobacteriaceae</taxon>
        <taxon>Algoriphagus</taxon>
    </lineage>
</organism>
<reference evidence="2" key="1">
    <citation type="journal article" date="2019" name="Int. J. Syst. Evol. Microbiol.">
        <title>The Global Catalogue of Microorganisms (GCM) 10K type strain sequencing project: providing services to taxonomists for standard genome sequencing and annotation.</title>
        <authorList>
            <consortium name="The Broad Institute Genomics Platform"/>
            <consortium name="The Broad Institute Genome Sequencing Center for Infectious Disease"/>
            <person name="Wu L."/>
            <person name="Ma J."/>
        </authorList>
    </citation>
    <scope>NUCLEOTIDE SEQUENCE [LARGE SCALE GENOMIC DNA]</scope>
    <source>
        <strain evidence="2">CGMCC 1.7030</strain>
    </source>
</reference>